<protein>
    <recommendedName>
        <fullName evidence="1">Gag1-like clamp domain-containing protein</fullName>
    </recommendedName>
</protein>
<dbReference type="AlphaFoldDB" id="A0ABD1FP04"/>
<dbReference type="Pfam" id="PF13259">
    <property type="entry name" value="clamp_Gag1-like"/>
    <property type="match status" value="1"/>
</dbReference>
<organism evidence="2 3">
    <name type="scientific">Salvia divinorum</name>
    <name type="common">Maria pastora</name>
    <name type="synonym">Diviner's sage</name>
    <dbReference type="NCBI Taxonomy" id="28513"/>
    <lineage>
        <taxon>Eukaryota</taxon>
        <taxon>Viridiplantae</taxon>
        <taxon>Streptophyta</taxon>
        <taxon>Embryophyta</taxon>
        <taxon>Tracheophyta</taxon>
        <taxon>Spermatophyta</taxon>
        <taxon>Magnoliopsida</taxon>
        <taxon>eudicotyledons</taxon>
        <taxon>Gunneridae</taxon>
        <taxon>Pentapetalae</taxon>
        <taxon>asterids</taxon>
        <taxon>lamiids</taxon>
        <taxon>Lamiales</taxon>
        <taxon>Lamiaceae</taxon>
        <taxon>Nepetoideae</taxon>
        <taxon>Mentheae</taxon>
        <taxon>Salviinae</taxon>
        <taxon>Salvia</taxon>
        <taxon>Salvia subgen. Calosphace</taxon>
    </lineage>
</organism>
<accession>A0ABD1FP04</accession>
<comment type="caution">
    <text evidence="2">The sequence shown here is derived from an EMBL/GenBank/DDBJ whole genome shotgun (WGS) entry which is preliminary data.</text>
</comment>
<dbReference type="PANTHER" id="PTHR33373:SF1">
    <property type="entry name" value="DUF4050 DOMAIN-CONTAINING PROTEIN"/>
    <property type="match status" value="1"/>
</dbReference>
<feature type="domain" description="Gag1-like clamp" evidence="1">
    <location>
        <begin position="172"/>
        <end position="215"/>
    </location>
</feature>
<name>A0ABD1FP04_SALDI</name>
<keyword evidence="3" id="KW-1185">Reference proteome</keyword>
<dbReference type="PANTHER" id="PTHR33373">
    <property type="entry name" value="OS07G0479600 PROTEIN"/>
    <property type="match status" value="1"/>
</dbReference>
<dbReference type="EMBL" id="JBEAFC010000014">
    <property type="protein sequence ID" value="KAL1532644.1"/>
    <property type="molecule type" value="Genomic_DNA"/>
</dbReference>
<gene>
    <name evidence="2" type="ORF">AAHA92_32627</name>
</gene>
<dbReference type="InterPro" id="IPR025124">
    <property type="entry name" value="Gag1-like_clamp"/>
</dbReference>
<evidence type="ECO:0000313" key="3">
    <source>
        <dbReference type="Proteomes" id="UP001567538"/>
    </source>
</evidence>
<reference evidence="2 3" key="1">
    <citation type="submission" date="2024-06" db="EMBL/GenBank/DDBJ databases">
        <title>A chromosome level genome sequence of Diviner's sage (Salvia divinorum).</title>
        <authorList>
            <person name="Ford S.A."/>
            <person name="Ro D.-K."/>
            <person name="Ness R.W."/>
            <person name="Phillips M.A."/>
        </authorList>
    </citation>
    <scope>NUCLEOTIDE SEQUENCE [LARGE SCALE GENOMIC DNA]</scope>
    <source>
        <strain evidence="2">SAF-2024a</strain>
        <tissue evidence="2">Leaf</tissue>
    </source>
</reference>
<dbReference type="Proteomes" id="UP001567538">
    <property type="component" value="Unassembled WGS sequence"/>
</dbReference>
<proteinExistence type="predicted"/>
<evidence type="ECO:0000313" key="2">
    <source>
        <dbReference type="EMBL" id="KAL1532644.1"/>
    </source>
</evidence>
<evidence type="ECO:0000259" key="1">
    <source>
        <dbReference type="Pfam" id="PF13259"/>
    </source>
</evidence>
<sequence length="215" mass="24568">MHDVCLLVEMEACAEWSFLSLSWCYRKYFEAFFRLIMERLKNKCREFFLSRGCLGCCTKPPLVISVDEPSKGLKIQGQRVKKHSLTEDFWSPSSGDMDNSAFPSYRSVSSISTSNQTLDTNSSTGGTSNSSEYVNHGKYIYTVTPFWLLLWNQTRQQWVGNKGPQKPGQAQEPKLSFNATYESLLGTNKPFPQPIPLPEMVDFLVDVWEQEGLYD</sequence>